<dbReference type="NCBIfam" id="NF033496">
    <property type="entry name" value="DUF2080_fam_acc"/>
    <property type="match status" value="1"/>
</dbReference>
<evidence type="ECO:0000313" key="1">
    <source>
        <dbReference type="EMBL" id="ERG96517.1"/>
    </source>
</evidence>
<sequence>MLSRHPTPQARESTHLYFNSVYTTTVDRHELEGHEVIDGEVTATGNGAHVLVPKRWRGADVKIVRTTESNE</sequence>
<dbReference type="eggNOG" id="arCOG08100">
    <property type="taxonomic scope" value="Archaea"/>
</dbReference>
<dbReference type="AlphaFoldDB" id="U1PRW6"/>
<evidence type="ECO:0000313" key="2">
    <source>
        <dbReference type="Proteomes" id="UP000030710"/>
    </source>
</evidence>
<evidence type="ECO:0008006" key="3">
    <source>
        <dbReference type="Google" id="ProtNLM"/>
    </source>
</evidence>
<proteinExistence type="predicted"/>
<organism evidence="1 2">
    <name type="scientific">Haloquadratum walsbyi J07HQW2</name>
    <dbReference type="NCBI Taxonomy" id="1238425"/>
    <lineage>
        <taxon>Archaea</taxon>
        <taxon>Methanobacteriati</taxon>
        <taxon>Methanobacteriota</taxon>
        <taxon>Stenosarchaea group</taxon>
        <taxon>Halobacteria</taxon>
        <taxon>Halobacteriales</taxon>
        <taxon>Haloferacaceae</taxon>
        <taxon>Haloquadratum</taxon>
    </lineage>
</organism>
<dbReference type="Proteomes" id="UP000030710">
    <property type="component" value="Unassembled WGS sequence"/>
</dbReference>
<accession>U1PRW6</accession>
<dbReference type="HOGENOM" id="CLU_2730308_0_0_2"/>
<name>U1PRW6_9EURY</name>
<gene>
    <name evidence="1" type="ORF">J07HQW2_02997</name>
</gene>
<protein>
    <recommendedName>
        <fullName evidence="3">DUF2080 family transposase-associated protein</fullName>
    </recommendedName>
</protein>
<dbReference type="EMBL" id="KE356561">
    <property type="protein sequence ID" value="ERG96517.1"/>
    <property type="molecule type" value="Genomic_DNA"/>
</dbReference>
<reference evidence="1 2" key="1">
    <citation type="journal article" date="2013" name="PLoS ONE">
        <title>Assembly-driven community genomics of a hypersaline microbial ecosystem.</title>
        <authorList>
            <person name="Podell S."/>
            <person name="Ugalde J.A."/>
            <person name="Narasingarao P."/>
            <person name="Banfield J.F."/>
            <person name="Heidelberg K.B."/>
            <person name="Allen E.E."/>
        </authorList>
    </citation>
    <scope>NUCLEOTIDE SEQUENCE [LARGE SCALE GENOMIC DNA]</scope>
    <source>
        <strain evidence="2">J07HQW2</strain>
    </source>
</reference>